<proteinExistence type="inferred from homology"/>
<dbReference type="GO" id="GO:0016757">
    <property type="term" value="F:glycosyltransferase activity"/>
    <property type="evidence" value="ECO:0007669"/>
    <property type="project" value="UniProtKB-KW"/>
</dbReference>
<dbReference type="EMBL" id="JAHYBX010000001">
    <property type="protein sequence ID" value="MCA1854686.1"/>
    <property type="molecule type" value="Genomic_DNA"/>
</dbReference>
<dbReference type="InterPro" id="IPR011990">
    <property type="entry name" value="TPR-like_helical_dom_sf"/>
</dbReference>
<evidence type="ECO:0000259" key="2">
    <source>
        <dbReference type="Pfam" id="PF00535"/>
    </source>
</evidence>
<dbReference type="InterPro" id="IPR001173">
    <property type="entry name" value="Glyco_trans_2-like"/>
</dbReference>
<dbReference type="EC" id="2.4.-.-" evidence="3"/>
<sequence>MTQPALVVIARDEAPTLARCLESARPFVAEMIVLDTGSSDDTAQIAAACGARVIPFAWNDDYGAARNAALAASSADWNLMLDGDEWIDAAQGDVAGILAQACAAAPAIGMLPVRLGFDLAGRALATTAWRPRLLPRGVRYAGAVDEAPADELPQVRIPLWIDNDGMRRPERAAKRAQRAGLLLAAQAAAPQDARLAYQAGKLEEARGEHAAAAAHYRHALALAAPDAAWRHDLVVRAMFTLKMAGQPEEAVHLADLEMDHWQDSPDYYFALGDVLLELASRNPGTAPEVLPMIEASWLRCLELGDQPALEGSVSGRGSFLAAHNLAVLYESQGDAQQAGRFQELASRGA</sequence>
<reference evidence="3 4" key="1">
    <citation type="submission" date="2021-07" db="EMBL/GenBank/DDBJ databases">
        <title>Characterization of Violacein-producing bacteria and related species.</title>
        <authorList>
            <person name="Wilson H.S."/>
            <person name="De Leon M.E."/>
        </authorList>
    </citation>
    <scope>NUCLEOTIDE SEQUENCE [LARGE SCALE GENOMIC DNA]</scope>
    <source>
        <strain evidence="3 4">HSC-2F05</strain>
    </source>
</reference>
<dbReference type="SUPFAM" id="SSF53448">
    <property type="entry name" value="Nucleotide-diphospho-sugar transferases"/>
    <property type="match status" value="1"/>
</dbReference>
<evidence type="ECO:0000313" key="4">
    <source>
        <dbReference type="Proteomes" id="UP001198602"/>
    </source>
</evidence>
<dbReference type="Gene3D" id="1.25.40.10">
    <property type="entry name" value="Tetratricopeptide repeat domain"/>
    <property type="match status" value="1"/>
</dbReference>
<accession>A0ABS7Y4U1</accession>
<comment type="similarity">
    <text evidence="1">Belongs to the glycosyltransferase 2 family. WaaE/KdtX subfamily.</text>
</comment>
<comment type="caution">
    <text evidence="3">The sequence shown here is derived from an EMBL/GenBank/DDBJ whole genome shotgun (WGS) entry which is preliminary data.</text>
</comment>
<keyword evidence="3" id="KW-0808">Transferase</keyword>
<protein>
    <submittedName>
        <fullName evidence="3">Glycosyltransferase</fullName>
        <ecNumber evidence="3">2.4.-.-</ecNumber>
    </submittedName>
</protein>
<dbReference type="PANTHER" id="PTHR43630">
    <property type="entry name" value="POLY-BETA-1,6-N-ACETYL-D-GLUCOSAMINE SYNTHASE"/>
    <property type="match status" value="1"/>
</dbReference>
<feature type="domain" description="Glycosyltransferase 2-like" evidence="2">
    <location>
        <begin position="7"/>
        <end position="88"/>
    </location>
</feature>
<keyword evidence="3" id="KW-0328">Glycosyltransferase</keyword>
<evidence type="ECO:0000256" key="1">
    <source>
        <dbReference type="ARBA" id="ARBA00038494"/>
    </source>
</evidence>
<dbReference type="Pfam" id="PF00535">
    <property type="entry name" value="Glycos_transf_2"/>
    <property type="match status" value="1"/>
</dbReference>
<organism evidence="3 4">
    <name type="scientific">Massilia hydrophila</name>
    <dbReference type="NCBI Taxonomy" id="3044279"/>
    <lineage>
        <taxon>Bacteria</taxon>
        <taxon>Pseudomonadati</taxon>
        <taxon>Pseudomonadota</taxon>
        <taxon>Betaproteobacteria</taxon>
        <taxon>Burkholderiales</taxon>
        <taxon>Oxalobacteraceae</taxon>
        <taxon>Telluria group</taxon>
        <taxon>Massilia</taxon>
    </lineage>
</organism>
<gene>
    <name evidence="3" type="ORF">LE190_01925</name>
</gene>
<dbReference type="Gene3D" id="3.90.550.10">
    <property type="entry name" value="Spore Coat Polysaccharide Biosynthesis Protein SpsA, Chain A"/>
    <property type="match status" value="1"/>
</dbReference>
<dbReference type="SUPFAM" id="SSF48452">
    <property type="entry name" value="TPR-like"/>
    <property type="match status" value="1"/>
</dbReference>
<dbReference type="InterPro" id="IPR029044">
    <property type="entry name" value="Nucleotide-diphossugar_trans"/>
</dbReference>
<dbReference type="PANTHER" id="PTHR43630:SF2">
    <property type="entry name" value="GLYCOSYLTRANSFERASE"/>
    <property type="match status" value="1"/>
</dbReference>
<dbReference type="Proteomes" id="UP001198602">
    <property type="component" value="Unassembled WGS sequence"/>
</dbReference>
<dbReference type="RefSeq" id="WP_225237134.1">
    <property type="nucleotide sequence ID" value="NZ_JAHYBX010000001.1"/>
</dbReference>
<evidence type="ECO:0000313" key="3">
    <source>
        <dbReference type="EMBL" id="MCA1854686.1"/>
    </source>
</evidence>
<name>A0ABS7Y4U1_9BURK</name>
<keyword evidence="4" id="KW-1185">Reference proteome</keyword>